<dbReference type="Pfam" id="PF01433">
    <property type="entry name" value="Peptidase_M1"/>
    <property type="match status" value="1"/>
</dbReference>
<dbReference type="Proteomes" id="UP000268291">
    <property type="component" value="Unassembled WGS sequence"/>
</dbReference>
<dbReference type="Gene3D" id="2.60.40.1730">
    <property type="entry name" value="tricorn interacting facor f3 domain"/>
    <property type="match status" value="1"/>
</dbReference>
<evidence type="ECO:0000256" key="12">
    <source>
        <dbReference type="ARBA" id="ARBA00031533"/>
    </source>
</evidence>
<evidence type="ECO:0000256" key="10">
    <source>
        <dbReference type="ARBA" id="ARBA00023049"/>
    </source>
</evidence>
<comment type="caution">
    <text evidence="17">The sequence shown here is derived from an EMBL/GenBank/DDBJ whole genome shotgun (WGS) entry which is preliminary data.</text>
</comment>
<evidence type="ECO:0000256" key="7">
    <source>
        <dbReference type="ARBA" id="ARBA00022723"/>
    </source>
</evidence>
<feature type="region of interest" description="Disordered" evidence="13">
    <location>
        <begin position="792"/>
        <end position="811"/>
    </location>
</feature>
<evidence type="ECO:0000256" key="4">
    <source>
        <dbReference type="ARBA" id="ARBA00012564"/>
    </source>
</evidence>
<keyword evidence="9" id="KW-0862">Zinc</keyword>
<evidence type="ECO:0000259" key="15">
    <source>
        <dbReference type="Pfam" id="PF01433"/>
    </source>
</evidence>
<evidence type="ECO:0000256" key="13">
    <source>
        <dbReference type="SAM" id="MobiDB-lite"/>
    </source>
</evidence>
<evidence type="ECO:0000259" key="16">
    <source>
        <dbReference type="Pfam" id="PF17900"/>
    </source>
</evidence>
<dbReference type="InterPro" id="IPR042097">
    <property type="entry name" value="Aminopeptidase_N-like_N_sf"/>
</dbReference>
<name>A0ABY0C9N9_9MICO</name>
<dbReference type="EMBL" id="RZGY01000001">
    <property type="protein sequence ID" value="RUQ86444.1"/>
    <property type="molecule type" value="Genomic_DNA"/>
</dbReference>
<comment type="cofactor">
    <cofactor evidence="2">
        <name>Zn(2+)</name>
        <dbReference type="ChEBI" id="CHEBI:29105"/>
    </cofactor>
</comment>
<proteinExistence type="inferred from homology"/>
<keyword evidence="10" id="KW-0482">Metalloprotease</keyword>
<keyword evidence="14" id="KW-0472">Membrane</keyword>
<dbReference type="PRINTS" id="PR00756">
    <property type="entry name" value="ALADIPTASE"/>
</dbReference>
<feature type="transmembrane region" description="Helical" evidence="14">
    <location>
        <begin position="822"/>
        <end position="841"/>
    </location>
</feature>
<organism evidence="17 18">
    <name type="scientific">Labedella gwakjiensis</name>
    <dbReference type="NCBI Taxonomy" id="390269"/>
    <lineage>
        <taxon>Bacteria</taxon>
        <taxon>Bacillati</taxon>
        <taxon>Actinomycetota</taxon>
        <taxon>Actinomycetes</taxon>
        <taxon>Micrococcales</taxon>
        <taxon>Microbacteriaceae</taxon>
        <taxon>Labedella</taxon>
    </lineage>
</organism>
<dbReference type="InterPro" id="IPR014782">
    <property type="entry name" value="Peptidase_M1_dom"/>
</dbReference>
<accession>A0ABY0C9N9</accession>
<evidence type="ECO:0000256" key="9">
    <source>
        <dbReference type="ARBA" id="ARBA00022833"/>
    </source>
</evidence>
<keyword evidence="14" id="KW-1133">Transmembrane helix</keyword>
<dbReference type="Gene3D" id="2.60.40.2700">
    <property type="match status" value="1"/>
</dbReference>
<dbReference type="SUPFAM" id="SSF63737">
    <property type="entry name" value="Leukotriene A4 hydrolase N-terminal domain"/>
    <property type="match status" value="1"/>
</dbReference>
<keyword evidence="18" id="KW-1185">Reference proteome</keyword>
<evidence type="ECO:0000256" key="11">
    <source>
        <dbReference type="ARBA" id="ARBA00029811"/>
    </source>
</evidence>
<reference evidence="17 18" key="1">
    <citation type="submission" date="2018-12" db="EMBL/GenBank/DDBJ databases">
        <authorList>
            <person name="hu s."/>
            <person name="Xu Y."/>
            <person name="Xu B."/>
            <person name="Li F."/>
        </authorList>
    </citation>
    <scope>NUCLEOTIDE SEQUENCE [LARGE SCALE GENOMIC DNA]</scope>
    <source>
        <strain evidence="17 18">KSW2-17</strain>
    </source>
</reference>
<evidence type="ECO:0000256" key="14">
    <source>
        <dbReference type="SAM" id="Phobius"/>
    </source>
</evidence>
<feature type="domain" description="Aminopeptidase N-like N-terminal" evidence="16">
    <location>
        <begin position="118"/>
        <end position="300"/>
    </location>
</feature>
<dbReference type="InterPro" id="IPR001930">
    <property type="entry name" value="Peptidase_M1"/>
</dbReference>
<protein>
    <recommendedName>
        <fullName evidence="5">Aminopeptidase N</fullName>
        <ecNumber evidence="4">3.4.11.2</ecNumber>
    </recommendedName>
    <alternativeName>
        <fullName evidence="11">Alanine aminopeptidase</fullName>
    </alternativeName>
    <alternativeName>
        <fullName evidence="12">Lysyl aminopeptidase</fullName>
    </alternativeName>
</protein>
<dbReference type="InterPro" id="IPR050344">
    <property type="entry name" value="Peptidase_M1_aminopeptidases"/>
</dbReference>
<keyword evidence="6" id="KW-0645">Protease</keyword>
<feature type="transmembrane region" description="Helical" evidence="14">
    <location>
        <begin position="72"/>
        <end position="92"/>
    </location>
</feature>
<evidence type="ECO:0000256" key="2">
    <source>
        <dbReference type="ARBA" id="ARBA00001947"/>
    </source>
</evidence>
<keyword evidence="8" id="KW-0378">Hydrolase</keyword>
<evidence type="ECO:0000256" key="1">
    <source>
        <dbReference type="ARBA" id="ARBA00000098"/>
    </source>
</evidence>
<comment type="similarity">
    <text evidence="3">Belongs to the peptidase M1 family.</text>
</comment>
<comment type="catalytic activity">
    <reaction evidence="1">
        <text>Release of an N-terminal amino acid, Xaa-|-Yaa- from a peptide, amide or arylamide. Xaa is preferably Ala, but may be most amino acids including Pro (slow action). When a terminal hydrophobic residue is followed by a prolyl residue, the two may be released as an intact Xaa-Pro dipeptide.</text>
        <dbReference type="EC" id="3.4.11.2"/>
    </reaction>
</comment>
<dbReference type="EC" id="3.4.11.2" evidence="4"/>
<keyword evidence="7" id="KW-0479">Metal-binding</keyword>
<dbReference type="InterPro" id="IPR027268">
    <property type="entry name" value="Peptidase_M4/M1_CTD_sf"/>
</dbReference>
<keyword evidence="14" id="KW-0812">Transmembrane</keyword>
<evidence type="ECO:0000313" key="17">
    <source>
        <dbReference type="EMBL" id="RUQ86444.1"/>
    </source>
</evidence>
<gene>
    <name evidence="17" type="ORF">ELQ93_05500</name>
</gene>
<dbReference type="PANTHER" id="PTHR11533">
    <property type="entry name" value="PROTEASE M1 ZINC METALLOPROTEASE"/>
    <property type="match status" value="1"/>
</dbReference>
<evidence type="ECO:0000256" key="5">
    <source>
        <dbReference type="ARBA" id="ARBA00015611"/>
    </source>
</evidence>
<dbReference type="InterPro" id="IPR045357">
    <property type="entry name" value="Aminopeptidase_N-like_N"/>
</dbReference>
<dbReference type="SUPFAM" id="SSF55486">
    <property type="entry name" value="Metalloproteases ('zincins'), catalytic domain"/>
    <property type="match status" value="1"/>
</dbReference>
<evidence type="ECO:0000256" key="8">
    <source>
        <dbReference type="ARBA" id="ARBA00022801"/>
    </source>
</evidence>
<evidence type="ECO:0000256" key="3">
    <source>
        <dbReference type="ARBA" id="ARBA00010136"/>
    </source>
</evidence>
<dbReference type="Gene3D" id="1.10.390.10">
    <property type="entry name" value="Neutral Protease Domain 2"/>
    <property type="match status" value="1"/>
</dbReference>
<dbReference type="CDD" id="cd09603">
    <property type="entry name" value="M1_APN_like"/>
    <property type="match status" value="1"/>
</dbReference>
<sequence length="849" mass="88845">MSRSYDDATPPTSTRVTFRLLIEISRKRPPRSVGPTGRFAARIRILLTVARRGAMPPISSAVRSSRPRLSRCAAGVLALSIVGAGAFVAAPAHAAEPGGQTTGDSLFPNVGNTGYDVQHYDIAVDYDHDTGSIDATTEITATASVELSSFSLDLEGLTVDSVLVNGAPAGFTRIIDADTTTYKLVITPATPVTGEFTTTVEYSGVPTEHIDPDGSSEGWVATPDGATAVSEPVGAMTWFPNNNTPLDKATFDIDLTIPTTIGGGTAAAVSNGELVGRVDDAVAGTTTWSWEQTEQMTTYLSLVSIGRYDIYESTVTLPSGRTIPEWSFIDSDLSTQRKTTSLASRDQIETVLGYLETAYGPYPGNSTGIVVDNVGVGYALETQDRSFFDRSASRGTLIHELVHQWFGDAVTLSDWSDIWLNEGPAEHITSAATAALYGGDDTEAVWYSEWEGVPDTDSAWTVPVAGFDDPADLFGFQSYSRSGMALEALRLSIGDEAFQEIFREWYERLNGSDGSTADFIALAEEISGADLDAFFQDWLFDTNKPAWPNVWGLDLASSAPTDAPLSRGDTVDYTLTAANTGLGGLTGATVVADLSEVLPWASIDPASLPAGLAIDGDTLTWAVPDVAAGDGPATVSFTVTVSDEASTGPLTLSVAPEGLGATCGTCEISTPIEAYAIDPVGVATIGGTPAVGETLTADPGEWAEGTTFAFQWFRVAEEDLAASPEDDTARLAIAAVDEADLVAIDGATGATYEVRSGDVGYAFVVAVTGTLPGYVSPAPSVSEPTAVVLAPQAVPSPTDPPTDTPTDDPDGLAVTGTDGAPLLTAALLLFVVGAASTIWAVRRRRDAEV</sequence>
<evidence type="ECO:0000256" key="6">
    <source>
        <dbReference type="ARBA" id="ARBA00022670"/>
    </source>
</evidence>
<dbReference type="Pfam" id="PF17900">
    <property type="entry name" value="Peptidase_M1_N"/>
    <property type="match status" value="1"/>
</dbReference>
<feature type="domain" description="Peptidase M1 membrane alanine aminopeptidase" evidence="15">
    <location>
        <begin position="388"/>
        <end position="538"/>
    </location>
</feature>
<evidence type="ECO:0000313" key="18">
    <source>
        <dbReference type="Proteomes" id="UP000268291"/>
    </source>
</evidence>